<dbReference type="OMA" id="THENNNE"/>
<dbReference type="RefSeq" id="XP_003647838.1">
    <property type="nucleotide sequence ID" value="XM_003647790.1"/>
</dbReference>
<dbReference type="STRING" id="931890.G8JW06"/>
<dbReference type="PANTHER" id="PTHR36826:SF1">
    <property type="entry name" value="PROTEIN ECM13"/>
    <property type="match status" value="1"/>
</dbReference>
<reference evidence="3" key="1">
    <citation type="journal article" date="2012" name="G3 (Bethesda)">
        <title>Pichia sorbitophila, an interspecies yeast hybrid reveals early steps of genome resolution following polyploidization.</title>
        <authorList>
            <person name="Leh Louis V."/>
            <person name="Despons L."/>
            <person name="Friedrich A."/>
            <person name="Martin T."/>
            <person name="Durrens P."/>
            <person name="Casaregola S."/>
            <person name="Neuveglise C."/>
            <person name="Fairhead C."/>
            <person name="Marck C."/>
            <person name="Cruz J.A."/>
            <person name="Straub M.L."/>
            <person name="Kugler V."/>
            <person name="Sacerdot C."/>
            <person name="Uzunov Z."/>
            <person name="Thierry A."/>
            <person name="Weiss S."/>
            <person name="Bleykasten C."/>
            <person name="De Montigny J."/>
            <person name="Jacques N."/>
            <person name="Jung P."/>
            <person name="Lemaire M."/>
            <person name="Mallet S."/>
            <person name="Morel G."/>
            <person name="Richard G.F."/>
            <person name="Sarkar A."/>
            <person name="Savel G."/>
            <person name="Schacherer J."/>
            <person name="Seret M.L."/>
            <person name="Talla E."/>
            <person name="Samson G."/>
            <person name="Jubin C."/>
            <person name="Poulain J."/>
            <person name="Vacherie B."/>
            <person name="Barbe V."/>
            <person name="Pelletier E."/>
            <person name="Sherman D.J."/>
            <person name="Westhof E."/>
            <person name="Weissenbach J."/>
            <person name="Baret P.V."/>
            <person name="Wincker P."/>
            <person name="Gaillardin C."/>
            <person name="Dujon B."/>
            <person name="Souciet J.L."/>
        </authorList>
    </citation>
    <scope>NUCLEOTIDE SEQUENCE [LARGE SCALE GENOMIC DNA]</scope>
    <source>
        <strain evidence="3">CBS 270.75 / DBVPG 7215 / KCTC 17166 / NRRL Y-17582</strain>
    </source>
</reference>
<gene>
    <name evidence="2" type="ordered locus">Ecym_7173</name>
</gene>
<dbReference type="Proteomes" id="UP000006790">
    <property type="component" value="Chromosome 7"/>
</dbReference>
<dbReference type="GeneID" id="11469435"/>
<dbReference type="EMBL" id="CP002503">
    <property type="protein sequence ID" value="AET41021.1"/>
    <property type="molecule type" value="Genomic_DNA"/>
</dbReference>
<proteinExistence type="predicted"/>
<evidence type="ECO:0000313" key="3">
    <source>
        <dbReference type="Proteomes" id="UP000006790"/>
    </source>
</evidence>
<evidence type="ECO:0000313" key="2">
    <source>
        <dbReference type="EMBL" id="AET41021.1"/>
    </source>
</evidence>
<organism evidence="2 3">
    <name type="scientific">Eremothecium cymbalariae (strain CBS 270.75 / DBVPG 7215 / KCTC 17166 / NRRL Y-17582)</name>
    <name type="common">Yeast</name>
    <dbReference type="NCBI Taxonomy" id="931890"/>
    <lineage>
        <taxon>Eukaryota</taxon>
        <taxon>Fungi</taxon>
        <taxon>Dikarya</taxon>
        <taxon>Ascomycota</taxon>
        <taxon>Saccharomycotina</taxon>
        <taxon>Saccharomycetes</taxon>
        <taxon>Saccharomycetales</taxon>
        <taxon>Saccharomycetaceae</taxon>
        <taxon>Eremothecium</taxon>
    </lineage>
</organism>
<feature type="compositionally biased region" description="Basic and acidic residues" evidence="1">
    <location>
        <begin position="102"/>
        <end position="113"/>
    </location>
</feature>
<sequence length="206" mass="23343">MKQLTPSEQYILANKARSKLLFAAQCKGRDYDLRVLVGHANLLDRVTEALGNRKIFVSAAHSTDDTQAYEVEHCEKDSGFDSDSDSEFGSSSESDSESDAESEFRNGEFHKQQGDNAECADTDYLYYYACSSEEEEEENSTNTAPYHYIYQSYNDTLKLSQLNLSEPQHVLEDANSITRVSSTEIDEDDDRFSEDEGLFSLRPIYV</sequence>
<evidence type="ECO:0000256" key="1">
    <source>
        <dbReference type="SAM" id="MobiDB-lite"/>
    </source>
</evidence>
<dbReference type="eggNOG" id="ENOG502SDCM">
    <property type="taxonomic scope" value="Eukaryota"/>
</dbReference>
<dbReference type="HOGENOM" id="CLU_1199982_0_0_1"/>
<dbReference type="OrthoDB" id="5431245at2759"/>
<dbReference type="InterPro" id="IPR037738">
    <property type="entry name" value="Ecm13-like"/>
</dbReference>
<accession>G8JW06</accession>
<dbReference type="InParanoid" id="G8JW06"/>
<dbReference type="KEGG" id="erc:Ecym_7173"/>
<dbReference type="PANTHER" id="PTHR36826">
    <property type="entry name" value="PROTEIN ECM13"/>
    <property type="match status" value="1"/>
</dbReference>
<feature type="region of interest" description="Disordered" evidence="1">
    <location>
        <begin position="76"/>
        <end position="114"/>
    </location>
</feature>
<protein>
    <submittedName>
        <fullName evidence="2">Uncharacterized protein</fullName>
    </submittedName>
</protein>
<dbReference type="AlphaFoldDB" id="G8JW06"/>
<keyword evidence="3" id="KW-1185">Reference proteome</keyword>
<name>G8JW06_ERECY</name>